<feature type="domain" description="HTH myb-type" evidence="7">
    <location>
        <begin position="125"/>
        <end position="176"/>
    </location>
</feature>
<dbReference type="AlphaFoldDB" id="A0A9P4MTM0"/>
<dbReference type="InterPro" id="IPR009057">
    <property type="entry name" value="Homeodomain-like_sf"/>
</dbReference>
<dbReference type="GO" id="GO:0000978">
    <property type="term" value="F:RNA polymerase II cis-regulatory region sequence-specific DNA binding"/>
    <property type="evidence" value="ECO:0007669"/>
    <property type="project" value="TreeGrafter"/>
</dbReference>
<keyword evidence="2" id="KW-0238">DNA-binding</keyword>
<organism evidence="8 9">
    <name type="scientific">Delitschia confertaspora ATCC 74209</name>
    <dbReference type="NCBI Taxonomy" id="1513339"/>
    <lineage>
        <taxon>Eukaryota</taxon>
        <taxon>Fungi</taxon>
        <taxon>Dikarya</taxon>
        <taxon>Ascomycota</taxon>
        <taxon>Pezizomycotina</taxon>
        <taxon>Dothideomycetes</taxon>
        <taxon>Pleosporomycetidae</taxon>
        <taxon>Pleosporales</taxon>
        <taxon>Delitschiaceae</taxon>
        <taxon>Delitschia</taxon>
    </lineage>
</organism>
<dbReference type="Pfam" id="PF00249">
    <property type="entry name" value="Myb_DNA-binding"/>
    <property type="match status" value="1"/>
</dbReference>
<feature type="domain" description="Myb-like" evidence="6">
    <location>
        <begin position="121"/>
        <end position="172"/>
    </location>
</feature>
<feature type="domain" description="Myb-like" evidence="6">
    <location>
        <begin position="70"/>
        <end position="120"/>
    </location>
</feature>
<evidence type="ECO:0000256" key="1">
    <source>
        <dbReference type="ARBA" id="ARBA00023015"/>
    </source>
</evidence>
<evidence type="ECO:0000313" key="9">
    <source>
        <dbReference type="Proteomes" id="UP000799536"/>
    </source>
</evidence>
<dbReference type="PANTHER" id="PTHR46621:SF1">
    <property type="entry name" value="SNRNA-ACTIVATING PROTEIN COMPLEX SUBUNIT 4"/>
    <property type="match status" value="1"/>
</dbReference>
<evidence type="ECO:0000256" key="5">
    <source>
        <dbReference type="SAM" id="MobiDB-lite"/>
    </source>
</evidence>
<accession>A0A9P4MTM0</accession>
<feature type="domain" description="HTH myb-type" evidence="7">
    <location>
        <begin position="71"/>
        <end position="124"/>
    </location>
</feature>
<evidence type="ECO:0000256" key="4">
    <source>
        <dbReference type="ARBA" id="ARBA00023242"/>
    </source>
</evidence>
<dbReference type="InterPro" id="IPR001005">
    <property type="entry name" value="SANT/Myb"/>
</dbReference>
<proteinExistence type="predicted"/>
<feature type="domain" description="Myb-like" evidence="6">
    <location>
        <begin position="14"/>
        <end position="69"/>
    </location>
</feature>
<dbReference type="GO" id="GO:0019185">
    <property type="term" value="C:snRNA-activating protein complex"/>
    <property type="evidence" value="ECO:0007669"/>
    <property type="project" value="TreeGrafter"/>
</dbReference>
<dbReference type="EMBL" id="ML993855">
    <property type="protein sequence ID" value="KAF2205449.1"/>
    <property type="molecule type" value="Genomic_DNA"/>
</dbReference>
<evidence type="ECO:0000256" key="2">
    <source>
        <dbReference type="ARBA" id="ARBA00023125"/>
    </source>
</evidence>
<dbReference type="GO" id="GO:0042795">
    <property type="term" value="P:snRNA transcription by RNA polymerase II"/>
    <property type="evidence" value="ECO:0007669"/>
    <property type="project" value="TreeGrafter"/>
</dbReference>
<sequence length="386" mass="43207">MSSSTSLNQSGMVVEPRPRKLWTSAEDEILRREAKSLLNQEGITNAWSLIAAHLPGRTNKDCRKRWTKVCKKVNKGAWDAEEDQRLLDAVQRYGPCWIQVAEVVQTRHADQCAKRWQQSLDPSLVHAKWTAQDNERLHEAVAMYGRKWKTIAETHFPGRSTTDLKNRYSHLTKDRSMNSAPEASQEILDSDGENSDFDFSFDNSHDNSLSDTTTVVQHGKNTSLPDTHNFNVHCDNIHTMSPFRMETSDLDAFGLPANWSDLDHDTSMFNFDLTPLSEVDTSLGSFPWSSSPHHHSHSHSLPNVTSDPFSTAQTTFPLPMDPAEGRPGSSASSSGSPLLKRSRSTTTLVMEDVDADTLGKVIGILTERKTKMRMECGGFNYPGAME</sequence>
<keyword evidence="1" id="KW-0805">Transcription regulation</keyword>
<gene>
    <name evidence="8" type="ORF">GQ43DRAFT_3933</name>
</gene>
<dbReference type="SUPFAM" id="SSF46689">
    <property type="entry name" value="Homeodomain-like"/>
    <property type="match status" value="2"/>
</dbReference>
<protein>
    <recommendedName>
        <fullName evidence="10">Myb-like DNA-binding domain protein</fullName>
    </recommendedName>
</protein>
<evidence type="ECO:0000259" key="7">
    <source>
        <dbReference type="PROSITE" id="PS51294"/>
    </source>
</evidence>
<evidence type="ECO:0000313" key="8">
    <source>
        <dbReference type="EMBL" id="KAF2205449.1"/>
    </source>
</evidence>
<dbReference type="Proteomes" id="UP000799536">
    <property type="component" value="Unassembled WGS sequence"/>
</dbReference>
<keyword evidence="4" id="KW-0539">Nucleus</keyword>
<feature type="compositionally biased region" description="Low complexity" evidence="5">
    <location>
        <begin position="325"/>
        <end position="339"/>
    </location>
</feature>
<dbReference type="PANTHER" id="PTHR46621">
    <property type="entry name" value="SNRNA-ACTIVATING PROTEIN COMPLEX SUBUNIT 4"/>
    <property type="match status" value="1"/>
</dbReference>
<evidence type="ECO:0008006" key="10">
    <source>
        <dbReference type="Google" id="ProtNLM"/>
    </source>
</evidence>
<dbReference type="Pfam" id="PF13921">
    <property type="entry name" value="Myb_DNA-bind_6"/>
    <property type="match status" value="1"/>
</dbReference>
<evidence type="ECO:0000259" key="6">
    <source>
        <dbReference type="PROSITE" id="PS50090"/>
    </source>
</evidence>
<dbReference type="InterPro" id="IPR017930">
    <property type="entry name" value="Myb_dom"/>
</dbReference>
<dbReference type="CDD" id="cd00167">
    <property type="entry name" value="SANT"/>
    <property type="match status" value="3"/>
</dbReference>
<dbReference type="PROSITE" id="PS50090">
    <property type="entry name" value="MYB_LIKE"/>
    <property type="match status" value="3"/>
</dbReference>
<keyword evidence="9" id="KW-1185">Reference proteome</keyword>
<dbReference type="Gene3D" id="1.10.10.60">
    <property type="entry name" value="Homeodomain-like"/>
    <property type="match status" value="3"/>
</dbReference>
<dbReference type="InterPro" id="IPR051575">
    <property type="entry name" value="Myb-like_DNA-bd"/>
</dbReference>
<comment type="caution">
    <text evidence="8">The sequence shown here is derived from an EMBL/GenBank/DDBJ whole genome shotgun (WGS) entry which is preliminary data.</text>
</comment>
<dbReference type="GO" id="GO:0042796">
    <property type="term" value="P:snRNA transcription by RNA polymerase III"/>
    <property type="evidence" value="ECO:0007669"/>
    <property type="project" value="TreeGrafter"/>
</dbReference>
<dbReference type="PROSITE" id="PS51294">
    <property type="entry name" value="HTH_MYB"/>
    <property type="match status" value="3"/>
</dbReference>
<dbReference type="GO" id="GO:0001006">
    <property type="term" value="F:RNA polymerase III type 3 promoter sequence-specific DNA binding"/>
    <property type="evidence" value="ECO:0007669"/>
    <property type="project" value="TreeGrafter"/>
</dbReference>
<dbReference type="OrthoDB" id="2143914at2759"/>
<name>A0A9P4MTM0_9PLEO</name>
<keyword evidence="3" id="KW-0804">Transcription</keyword>
<evidence type="ECO:0000256" key="3">
    <source>
        <dbReference type="ARBA" id="ARBA00023163"/>
    </source>
</evidence>
<feature type="compositionally biased region" description="Polar residues" evidence="5">
    <location>
        <begin position="301"/>
        <end position="316"/>
    </location>
</feature>
<feature type="domain" description="HTH myb-type" evidence="7">
    <location>
        <begin position="19"/>
        <end position="69"/>
    </location>
</feature>
<dbReference type="SMART" id="SM00717">
    <property type="entry name" value="SANT"/>
    <property type="match status" value="3"/>
</dbReference>
<feature type="region of interest" description="Disordered" evidence="5">
    <location>
        <begin position="287"/>
        <end position="344"/>
    </location>
</feature>
<reference evidence="8" key="1">
    <citation type="journal article" date="2020" name="Stud. Mycol.">
        <title>101 Dothideomycetes genomes: a test case for predicting lifestyles and emergence of pathogens.</title>
        <authorList>
            <person name="Haridas S."/>
            <person name="Albert R."/>
            <person name="Binder M."/>
            <person name="Bloem J."/>
            <person name="Labutti K."/>
            <person name="Salamov A."/>
            <person name="Andreopoulos B."/>
            <person name="Baker S."/>
            <person name="Barry K."/>
            <person name="Bills G."/>
            <person name="Bluhm B."/>
            <person name="Cannon C."/>
            <person name="Castanera R."/>
            <person name="Culley D."/>
            <person name="Daum C."/>
            <person name="Ezra D."/>
            <person name="Gonzalez J."/>
            <person name="Henrissat B."/>
            <person name="Kuo A."/>
            <person name="Liang C."/>
            <person name="Lipzen A."/>
            <person name="Lutzoni F."/>
            <person name="Magnuson J."/>
            <person name="Mondo S."/>
            <person name="Nolan M."/>
            <person name="Ohm R."/>
            <person name="Pangilinan J."/>
            <person name="Park H.-J."/>
            <person name="Ramirez L."/>
            <person name="Alfaro M."/>
            <person name="Sun H."/>
            <person name="Tritt A."/>
            <person name="Yoshinaga Y."/>
            <person name="Zwiers L.-H."/>
            <person name="Turgeon B."/>
            <person name="Goodwin S."/>
            <person name="Spatafora J."/>
            <person name="Crous P."/>
            <person name="Grigoriev I."/>
        </authorList>
    </citation>
    <scope>NUCLEOTIDE SEQUENCE</scope>
    <source>
        <strain evidence="8">ATCC 74209</strain>
    </source>
</reference>